<evidence type="ECO:0000259" key="8">
    <source>
        <dbReference type="Pfam" id="PF17676"/>
    </source>
</evidence>
<protein>
    <submittedName>
        <fullName evidence="9">Muramoyltetrapeptide carboxypeptidase</fullName>
        <ecNumber evidence="9">3.4.17.13</ecNumber>
    </submittedName>
</protein>
<dbReference type="Pfam" id="PF02016">
    <property type="entry name" value="Peptidase_S66"/>
    <property type="match status" value="1"/>
</dbReference>
<keyword evidence="3" id="KW-0645">Protease</keyword>
<keyword evidence="2 9" id="KW-0121">Carboxypeptidase</keyword>
<gene>
    <name evidence="9" type="primary">ldcA</name>
    <name evidence="9" type="ORF">HF690_04360</name>
</gene>
<dbReference type="EMBL" id="JAAZQD010000002">
    <property type="protein sequence ID" value="NKZ38186.1"/>
    <property type="molecule type" value="Genomic_DNA"/>
</dbReference>
<dbReference type="Gene3D" id="3.40.50.10740">
    <property type="entry name" value="Class I glutamine amidotransferase-like"/>
    <property type="match status" value="1"/>
</dbReference>
<dbReference type="PANTHER" id="PTHR30237">
    <property type="entry name" value="MURAMOYLTETRAPEPTIDE CARBOXYPEPTIDASE"/>
    <property type="match status" value="1"/>
</dbReference>
<keyword evidence="5" id="KW-0720">Serine protease</keyword>
<dbReference type="PIRSF" id="PIRSF028757">
    <property type="entry name" value="LD-carboxypeptidase"/>
    <property type="match status" value="1"/>
</dbReference>
<keyword evidence="10" id="KW-1185">Reference proteome</keyword>
<proteinExistence type="inferred from homology"/>
<dbReference type="SUPFAM" id="SSF52317">
    <property type="entry name" value="Class I glutamine amidotransferase-like"/>
    <property type="match status" value="1"/>
</dbReference>
<evidence type="ECO:0000259" key="7">
    <source>
        <dbReference type="Pfam" id="PF02016"/>
    </source>
</evidence>
<dbReference type="EC" id="3.4.17.13" evidence="9"/>
<feature type="domain" description="LD-carboxypeptidase N-terminal" evidence="7">
    <location>
        <begin position="7"/>
        <end position="129"/>
    </location>
</feature>
<dbReference type="PANTHER" id="PTHR30237:SF2">
    <property type="entry name" value="MUREIN TETRAPEPTIDE CARBOXYPEPTIDASE"/>
    <property type="match status" value="1"/>
</dbReference>
<name>A0A846ZJL7_9GAMM</name>
<dbReference type="GO" id="GO:0106415">
    <property type="term" value="F:muramoyltetrapeptide carboxypeptidase activity"/>
    <property type="evidence" value="ECO:0007669"/>
    <property type="project" value="UniProtKB-EC"/>
</dbReference>
<feature type="active site" description="Charge relay system" evidence="6">
    <location>
        <position position="204"/>
    </location>
</feature>
<dbReference type="GO" id="GO:0006508">
    <property type="term" value="P:proteolysis"/>
    <property type="evidence" value="ECO:0007669"/>
    <property type="project" value="UniProtKB-KW"/>
</dbReference>
<dbReference type="InterPro" id="IPR029062">
    <property type="entry name" value="Class_I_gatase-like"/>
</dbReference>
<dbReference type="InterPro" id="IPR027461">
    <property type="entry name" value="Carboxypeptidase_A_C_sf"/>
</dbReference>
<dbReference type="Gene3D" id="3.50.30.60">
    <property type="entry name" value="LD-carboxypeptidase A C-terminal domain-like"/>
    <property type="match status" value="1"/>
</dbReference>
<feature type="active site" description="Nucleophile" evidence="6">
    <location>
        <position position="109"/>
    </location>
</feature>
<feature type="domain" description="LD-carboxypeptidase C-terminal" evidence="8">
    <location>
        <begin position="174"/>
        <end position="289"/>
    </location>
</feature>
<sequence>MTSSLTIQLVAPSGFADPQAVQRGVERLQRAGHRVLGAESGLRRYLRFAGTDSVRAEEINRLGDPGVPLPDIVMAVRGGYGAHRILPHLDYDALRARLAGSLCALVGHSDFTAISLALNARSDVVSFAGPMLAYDFGGQSTSGFTLEHFWNTVRAPSRKVHWDTHADAGIDVHGMLWGGNLAVVCSLLGTPYMPEVDNGILFIEDVFEPVYRIERLLYQLKLSGVLDSQRAVVLGEFSGYRGDEYDPAYDLRAVVNHLRSITHVPVISGLPFGHRRDKLTLPVGSRSRLRIREGGRAELAFSGYPYVAAAEPVAQSAS</sequence>
<dbReference type="RefSeq" id="WP_113064446.1">
    <property type="nucleotide sequence ID" value="NZ_JAAZQD010000002.1"/>
</dbReference>
<dbReference type="GO" id="GO:0008236">
    <property type="term" value="F:serine-type peptidase activity"/>
    <property type="evidence" value="ECO:0007669"/>
    <property type="project" value="UniProtKB-KW"/>
</dbReference>
<dbReference type="SUPFAM" id="SSF141986">
    <property type="entry name" value="LD-carboxypeptidase A C-terminal domain-like"/>
    <property type="match status" value="1"/>
</dbReference>
<reference evidence="9 10" key="1">
    <citation type="journal article" date="2017" name="Int. J. Syst. Evol. Microbiol.">
        <title>Oleiagrimonas citrea sp. nov., a marine bacterium isolated from tidal flat sediment and emended description of the genus Oleiagrimonas Fang et al. 2015 and Oleiagrimonas soli.</title>
        <authorList>
            <person name="Yang S.H."/>
            <person name="Seo H.S."/>
            <person name="Seong C.N."/>
            <person name="Kwon K.K."/>
        </authorList>
    </citation>
    <scope>NUCLEOTIDE SEQUENCE [LARGE SCALE GENOMIC DNA]</scope>
    <source>
        <strain evidence="9 10">MEBiC09124</strain>
    </source>
</reference>
<comment type="caution">
    <text evidence="9">The sequence shown here is derived from an EMBL/GenBank/DDBJ whole genome shotgun (WGS) entry which is preliminary data.</text>
</comment>
<dbReference type="Pfam" id="PF17676">
    <property type="entry name" value="Peptidase_S66C"/>
    <property type="match status" value="1"/>
</dbReference>
<dbReference type="NCBIfam" id="NF008424">
    <property type="entry name" value="PRK11253.1"/>
    <property type="match status" value="1"/>
</dbReference>
<evidence type="ECO:0000313" key="9">
    <source>
        <dbReference type="EMBL" id="NKZ38186.1"/>
    </source>
</evidence>
<accession>A0A846ZJL7</accession>
<dbReference type="InterPro" id="IPR040449">
    <property type="entry name" value="Peptidase_S66_N"/>
</dbReference>
<dbReference type="InterPro" id="IPR027478">
    <property type="entry name" value="LdcA_N"/>
</dbReference>
<evidence type="ECO:0000256" key="1">
    <source>
        <dbReference type="ARBA" id="ARBA00010233"/>
    </source>
</evidence>
<dbReference type="AlphaFoldDB" id="A0A846ZJL7"/>
<evidence type="ECO:0000256" key="3">
    <source>
        <dbReference type="ARBA" id="ARBA00022670"/>
    </source>
</evidence>
<evidence type="ECO:0000256" key="6">
    <source>
        <dbReference type="PIRSR" id="PIRSR028757-1"/>
    </source>
</evidence>
<comment type="similarity">
    <text evidence="1">Belongs to the peptidase S66 family.</text>
</comment>
<dbReference type="Proteomes" id="UP000541636">
    <property type="component" value="Unassembled WGS sequence"/>
</dbReference>
<evidence type="ECO:0000256" key="4">
    <source>
        <dbReference type="ARBA" id="ARBA00022801"/>
    </source>
</evidence>
<dbReference type="InterPro" id="IPR040921">
    <property type="entry name" value="Peptidase_S66C"/>
</dbReference>
<dbReference type="CDD" id="cd07025">
    <property type="entry name" value="Peptidase_S66"/>
    <property type="match status" value="1"/>
</dbReference>
<feature type="active site" description="Charge relay system" evidence="6">
    <location>
        <position position="274"/>
    </location>
</feature>
<evidence type="ECO:0000256" key="2">
    <source>
        <dbReference type="ARBA" id="ARBA00022645"/>
    </source>
</evidence>
<organism evidence="9 10">
    <name type="scientific">Oleiagrimonas citrea</name>
    <dbReference type="NCBI Taxonomy" id="1665687"/>
    <lineage>
        <taxon>Bacteria</taxon>
        <taxon>Pseudomonadati</taxon>
        <taxon>Pseudomonadota</taxon>
        <taxon>Gammaproteobacteria</taxon>
        <taxon>Lysobacterales</taxon>
        <taxon>Rhodanobacteraceae</taxon>
        <taxon>Oleiagrimonas</taxon>
    </lineage>
</organism>
<evidence type="ECO:0000313" key="10">
    <source>
        <dbReference type="Proteomes" id="UP000541636"/>
    </source>
</evidence>
<keyword evidence="4 9" id="KW-0378">Hydrolase</keyword>
<dbReference type="InterPro" id="IPR003507">
    <property type="entry name" value="S66_fam"/>
</dbReference>
<evidence type="ECO:0000256" key="5">
    <source>
        <dbReference type="ARBA" id="ARBA00022825"/>
    </source>
</evidence>